<feature type="region of interest" description="Disordered" evidence="1">
    <location>
        <begin position="75"/>
        <end position="142"/>
    </location>
</feature>
<feature type="domain" description="Fungal-type protein kinase" evidence="2">
    <location>
        <begin position="253"/>
        <end position="466"/>
    </location>
</feature>
<evidence type="ECO:0000256" key="1">
    <source>
        <dbReference type="SAM" id="MobiDB-lite"/>
    </source>
</evidence>
<feature type="domain" description="Fungal-type protein kinase" evidence="2">
    <location>
        <begin position="768"/>
        <end position="809"/>
    </location>
</feature>
<dbReference type="AlphaFoldDB" id="A0A8H5LGW7"/>
<name>A0A8H5LGW7_9AGAR</name>
<dbReference type="SUPFAM" id="SSF56112">
    <property type="entry name" value="Protein kinase-like (PK-like)"/>
    <property type="match status" value="1"/>
</dbReference>
<feature type="domain" description="Fungal-type protein kinase" evidence="2">
    <location>
        <begin position="526"/>
        <end position="680"/>
    </location>
</feature>
<evidence type="ECO:0000313" key="3">
    <source>
        <dbReference type="EMBL" id="KAF5356976.1"/>
    </source>
</evidence>
<dbReference type="InterPro" id="IPR040976">
    <property type="entry name" value="Pkinase_fungal"/>
</dbReference>
<keyword evidence="4" id="KW-1185">Reference proteome</keyword>
<organism evidence="3 4">
    <name type="scientific">Leucocoprinus leucothites</name>
    <dbReference type="NCBI Taxonomy" id="201217"/>
    <lineage>
        <taxon>Eukaryota</taxon>
        <taxon>Fungi</taxon>
        <taxon>Dikarya</taxon>
        <taxon>Basidiomycota</taxon>
        <taxon>Agaricomycotina</taxon>
        <taxon>Agaricomycetes</taxon>
        <taxon>Agaricomycetidae</taxon>
        <taxon>Agaricales</taxon>
        <taxon>Agaricineae</taxon>
        <taxon>Agaricaceae</taxon>
        <taxon>Leucocoprinus</taxon>
    </lineage>
</organism>
<comment type="caution">
    <text evidence="3">The sequence shown here is derived from an EMBL/GenBank/DDBJ whole genome shotgun (WGS) entry which is preliminary data.</text>
</comment>
<evidence type="ECO:0000259" key="2">
    <source>
        <dbReference type="Pfam" id="PF17667"/>
    </source>
</evidence>
<dbReference type="EMBL" id="JAACJO010000006">
    <property type="protein sequence ID" value="KAF5356976.1"/>
    <property type="molecule type" value="Genomic_DNA"/>
</dbReference>
<accession>A0A8H5LGW7</accession>
<dbReference type="InterPro" id="IPR011009">
    <property type="entry name" value="Kinase-like_dom_sf"/>
</dbReference>
<evidence type="ECO:0000313" key="4">
    <source>
        <dbReference type="Proteomes" id="UP000559027"/>
    </source>
</evidence>
<reference evidence="3 4" key="1">
    <citation type="journal article" date="2020" name="ISME J.">
        <title>Uncovering the hidden diversity of litter-decomposition mechanisms in mushroom-forming fungi.</title>
        <authorList>
            <person name="Floudas D."/>
            <person name="Bentzer J."/>
            <person name="Ahren D."/>
            <person name="Johansson T."/>
            <person name="Persson P."/>
            <person name="Tunlid A."/>
        </authorList>
    </citation>
    <scope>NUCLEOTIDE SEQUENCE [LARGE SCALE GENOMIC DNA]</scope>
    <source>
        <strain evidence="3 4">CBS 146.42</strain>
    </source>
</reference>
<gene>
    <name evidence="3" type="ORF">D9756_006629</name>
</gene>
<feature type="region of interest" description="Disordered" evidence="1">
    <location>
        <begin position="220"/>
        <end position="247"/>
    </location>
</feature>
<feature type="compositionally biased region" description="Low complexity" evidence="1">
    <location>
        <begin position="94"/>
        <end position="138"/>
    </location>
</feature>
<feature type="compositionally biased region" description="Polar residues" evidence="1">
    <location>
        <begin position="228"/>
        <end position="247"/>
    </location>
</feature>
<feature type="region of interest" description="Disordered" evidence="1">
    <location>
        <begin position="934"/>
        <end position="982"/>
    </location>
</feature>
<protein>
    <recommendedName>
        <fullName evidence="2">Fungal-type protein kinase domain-containing protein</fullName>
    </recommendedName>
</protein>
<dbReference type="OrthoDB" id="312874at2759"/>
<feature type="region of interest" description="Disordered" evidence="1">
    <location>
        <begin position="578"/>
        <end position="604"/>
    </location>
</feature>
<dbReference type="PANTHER" id="PTHR38248">
    <property type="entry name" value="FUNK1 6"/>
    <property type="match status" value="1"/>
</dbReference>
<dbReference type="Pfam" id="PF17667">
    <property type="entry name" value="Pkinase_fungal"/>
    <property type="match status" value="3"/>
</dbReference>
<dbReference type="Proteomes" id="UP000559027">
    <property type="component" value="Unassembled WGS sequence"/>
</dbReference>
<feature type="compositionally biased region" description="Low complexity" evidence="1">
    <location>
        <begin position="586"/>
        <end position="596"/>
    </location>
</feature>
<feature type="compositionally biased region" description="Basic residues" evidence="1">
    <location>
        <begin position="937"/>
        <end position="953"/>
    </location>
</feature>
<feature type="compositionally biased region" description="Polar residues" evidence="1">
    <location>
        <begin position="954"/>
        <end position="973"/>
    </location>
</feature>
<dbReference type="PANTHER" id="PTHR38248:SF2">
    <property type="entry name" value="FUNK1 11"/>
    <property type="match status" value="1"/>
</dbReference>
<sequence>MSDAPNAAKLDTPHFPEQLPGRVKDLQESYRQHLPLMSFEIDASLFLKKFLPFPENHALTLLEAVKAAGLYQNSKWTGLPKGTKPSGDLAALDTSSPQQSTAPTQSTQLADNPPADSSADPSSSLHPAESTASSPSTAKPRVKESSLYEPFVNIANEIAVRAPQITNPVGESAQRLKGRWVNTHDRALVSGNPHANKVIPDISFLSNPRAETIERISLSSVAEDGHSTGPSQTSEDAVQAAPTSGDSSNIAEQIESHLWLQAFTVVEVKPNKDGDSALPQLATYVRHIFMEQLDRHFVLAFTLNLDALRIHLFDRSGVISSSPINIHESPTQFITAIAAFSWLPPVDLGWDPSVHVWDEGEIVRSYEARMKDYSCAYHVPWIFDGFNNIQTDVPNLVNHDKGKGRDNGTQATNSCSRYVSIRSLTLEDAKRLWGRGTLVLEVISLDDWVKKNAKAQVYVMKQSWQRLPGFDDENATIDLSNTSLRSEQRVDAPNGQSLCQSLDSEPFEAFILRGAALSSRLKDAGFVRVDERKVDTFSYARKGVQPQVELRAKKAISAPRSTSLQTSTTVSSMDLWSKVQHREPSASRGSKSRASSLATDTNNTEHANLANRSLARLFFKLPGVPIKYFRNKRELLNGLRGAIADHEKCYRRGIIQRDVSINNILLSGDTGHLIDFDHSKLSTRMAFPNPPAKRELATDERDLYSKSLNDHLFDAIERLYGAEIGAYLYRAKPTWLSRYPHLSRLLSFDDLGWIDELYTIPNFKGRQPGPGRVTGTPAFISCHLKKRYWLSHTAIHDMESFWWVLVYICIGFSGPGVPKLDKAIRSILGIYFSGPEISQVKKEGAFINNGELESLLNNIDSYFDDLKALIRSWHSVIKLAFEFETGMEFHYPHGIIIHLIDEALHLIDEPATAQDEDDWRRRMLEENAEAILTQKTVHVRPVKRKSRKSKKSRGNTGPSDPQSSNPDFRSPTGSPRAKKQRK</sequence>
<proteinExistence type="predicted"/>